<dbReference type="Proteomes" id="UP000755585">
    <property type="component" value="Unassembled WGS sequence"/>
</dbReference>
<gene>
    <name evidence="1" type="ORF">JOF29_006741</name>
</gene>
<sequence length="36" mass="3956">MTTYEAAVREAPLVIIPVGRRSRTASPRTTSRSPAR</sequence>
<organism evidence="1 2">
    <name type="scientific">Kribbella aluminosa</name>
    <dbReference type="NCBI Taxonomy" id="416017"/>
    <lineage>
        <taxon>Bacteria</taxon>
        <taxon>Bacillati</taxon>
        <taxon>Actinomycetota</taxon>
        <taxon>Actinomycetes</taxon>
        <taxon>Propionibacteriales</taxon>
        <taxon>Kribbellaceae</taxon>
        <taxon>Kribbella</taxon>
    </lineage>
</organism>
<reference evidence="1 2" key="1">
    <citation type="submission" date="2021-03" db="EMBL/GenBank/DDBJ databases">
        <title>Sequencing the genomes of 1000 actinobacteria strains.</title>
        <authorList>
            <person name="Klenk H.-P."/>
        </authorList>
    </citation>
    <scope>NUCLEOTIDE SEQUENCE [LARGE SCALE GENOMIC DNA]</scope>
    <source>
        <strain evidence="1 2">DSM 18824</strain>
    </source>
</reference>
<evidence type="ECO:0000313" key="1">
    <source>
        <dbReference type="EMBL" id="MBP2355631.1"/>
    </source>
</evidence>
<keyword evidence="2" id="KW-1185">Reference proteome</keyword>
<name>A0ABS4UVN8_9ACTN</name>
<dbReference type="EMBL" id="JAGINT010000002">
    <property type="protein sequence ID" value="MBP2355631.1"/>
    <property type="molecule type" value="Genomic_DNA"/>
</dbReference>
<proteinExistence type="predicted"/>
<accession>A0ABS4UVN8</accession>
<evidence type="ECO:0000313" key="2">
    <source>
        <dbReference type="Proteomes" id="UP000755585"/>
    </source>
</evidence>
<comment type="caution">
    <text evidence="1">The sequence shown here is derived from an EMBL/GenBank/DDBJ whole genome shotgun (WGS) entry which is preliminary data.</text>
</comment>
<protein>
    <submittedName>
        <fullName evidence="1">Uncharacterized protein</fullName>
    </submittedName>
</protein>